<dbReference type="SUPFAM" id="SSF57959">
    <property type="entry name" value="Leucine zipper domain"/>
    <property type="match status" value="1"/>
</dbReference>
<feature type="compositionally biased region" description="Low complexity" evidence="2">
    <location>
        <begin position="332"/>
        <end position="343"/>
    </location>
</feature>
<proteinExistence type="predicted"/>
<feature type="compositionally biased region" description="Low complexity" evidence="2">
    <location>
        <begin position="35"/>
        <end position="44"/>
    </location>
</feature>
<organism evidence="4 5">
    <name type="scientific">Allomyces macrogynus (strain ATCC 38327)</name>
    <name type="common">Allomyces javanicus var. macrogynus</name>
    <dbReference type="NCBI Taxonomy" id="578462"/>
    <lineage>
        <taxon>Eukaryota</taxon>
        <taxon>Fungi</taxon>
        <taxon>Fungi incertae sedis</taxon>
        <taxon>Blastocladiomycota</taxon>
        <taxon>Blastocladiomycetes</taxon>
        <taxon>Blastocladiales</taxon>
        <taxon>Blastocladiaceae</taxon>
        <taxon>Allomyces</taxon>
    </lineage>
</organism>
<dbReference type="Pfam" id="PF07716">
    <property type="entry name" value="bZIP_2"/>
    <property type="match status" value="1"/>
</dbReference>
<protein>
    <recommendedName>
        <fullName evidence="3">BZIP domain-containing protein</fullName>
    </recommendedName>
</protein>
<reference evidence="5" key="2">
    <citation type="submission" date="2009-11" db="EMBL/GenBank/DDBJ databases">
        <title>The Genome Sequence of Allomyces macrogynus strain ATCC 38327.</title>
        <authorList>
            <consortium name="The Broad Institute Genome Sequencing Platform"/>
            <person name="Russ C."/>
            <person name="Cuomo C."/>
            <person name="Shea T."/>
            <person name="Young S.K."/>
            <person name="Zeng Q."/>
            <person name="Koehrsen M."/>
            <person name="Haas B."/>
            <person name="Borodovsky M."/>
            <person name="Guigo R."/>
            <person name="Alvarado L."/>
            <person name="Berlin A."/>
            <person name="Borenstein D."/>
            <person name="Chen Z."/>
            <person name="Engels R."/>
            <person name="Freedman E."/>
            <person name="Gellesch M."/>
            <person name="Goldberg J."/>
            <person name="Griggs A."/>
            <person name="Gujja S."/>
            <person name="Heiman D."/>
            <person name="Hepburn T."/>
            <person name="Howarth C."/>
            <person name="Jen D."/>
            <person name="Larson L."/>
            <person name="Lewis B."/>
            <person name="Mehta T."/>
            <person name="Park D."/>
            <person name="Pearson M."/>
            <person name="Roberts A."/>
            <person name="Saif S."/>
            <person name="Shenoy N."/>
            <person name="Sisk P."/>
            <person name="Stolte C."/>
            <person name="Sykes S."/>
            <person name="Walk T."/>
            <person name="White J."/>
            <person name="Yandava C."/>
            <person name="Burger G."/>
            <person name="Gray M.W."/>
            <person name="Holland P.W.H."/>
            <person name="King N."/>
            <person name="Lang F.B.F."/>
            <person name="Roger A.J."/>
            <person name="Ruiz-Trillo I."/>
            <person name="Lander E."/>
            <person name="Nusbaum C."/>
        </authorList>
    </citation>
    <scope>NUCLEOTIDE SEQUENCE [LARGE SCALE GENOMIC DNA]</scope>
    <source>
        <strain evidence="5">ATCC 38327</strain>
    </source>
</reference>
<dbReference type="PROSITE" id="PS00036">
    <property type="entry name" value="BZIP_BASIC"/>
    <property type="match status" value="1"/>
</dbReference>
<keyword evidence="1" id="KW-0175">Coiled coil</keyword>
<dbReference type="AlphaFoldDB" id="A0A0L0S707"/>
<feature type="compositionally biased region" description="Low complexity" evidence="2">
    <location>
        <begin position="374"/>
        <end position="387"/>
    </location>
</feature>
<feature type="compositionally biased region" description="Low complexity" evidence="2">
    <location>
        <begin position="464"/>
        <end position="476"/>
    </location>
</feature>
<feature type="compositionally biased region" description="Polar residues" evidence="2">
    <location>
        <begin position="299"/>
        <end position="311"/>
    </location>
</feature>
<dbReference type="CDD" id="cd12193">
    <property type="entry name" value="bZIP_GCN4"/>
    <property type="match status" value="1"/>
</dbReference>
<dbReference type="VEuPathDB" id="FungiDB:AMAG_05120"/>
<evidence type="ECO:0000256" key="2">
    <source>
        <dbReference type="SAM" id="MobiDB-lite"/>
    </source>
</evidence>
<evidence type="ECO:0000256" key="1">
    <source>
        <dbReference type="SAM" id="Coils"/>
    </source>
</evidence>
<feature type="compositionally biased region" description="Polar residues" evidence="2">
    <location>
        <begin position="13"/>
        <end position="32"/>
    </location>
</feature>
<accession>A0A0L0S707</accession>
<feature type="region of interest" description="Disordered" evidence="2">
    <location>
        <begin position="1"/>
        <end position="92"/>
    </location>
</feature>
<feature type="compositionally biased region" description="Basic residues" evidence="2">
    <location>
        <begin position="265"/>
        <end position="276"/>
    </location>
</feature>
<evidence type="ECO:0000313" key="5">
    <source>
        <dbReference type="Proteomes" id="UP000054350"/>
    </source>
</evidence>
<dbReference type="EMBL" id="GG745332">
    <property type="protein sequence ID" value="KNE58312.1"/>
    <property type="molecule type" value="Genomic_DNA"/>
</dbReference>
<keyword evidence="5" id="KW-1185">Reference proteome</keyword>
<feature type="compositionally biased region" description="Low complexity" evidence="2">
    <location>
        <begin position="523"/>
        <end position="533"/>
    </location>
</feature>
<dbReference type="SMART" id="SM00338">
    <property type="entry name" value="BRLZ"/>
    <property type="match status" value="1"/>
</dbReference>
<dbReference type="InterPro" id="IPR046347">
    <property type="entry name" value="bZIP_sf"/>
</dbReference>
<feature type="compositionally biased region" description="Polar residues" evidence="2">
    <location>
        <begin position="413"/>
        <end position="426"/>
    </location>
</feature>
<feature type="domain" description="BZIP" evidence="3">
    <location>
        <begin position="571"/>
        <end position="624"/>
    </location>
</feature>
<dbReference type="Proteomes" id="UP000054350">
    <property type="component" value="Unassembled WGS sequence"/>
</dbReference>
<dbReference type="Gene3D" id="3.30.160.60">
    <property type="entry name" value="Classic Zinc Finger"/>
    <property type="match status" value="1"/>
</dbReference>
<name>A0A0L0S707_ALLM3</name>
<feature type="region of interest" description="Disordered" evidence="2">
    <location>
        <begin position="547"/>
        <end position="573"/>
    </location>
</feature>
<feature type="region of interest" description="Disordered" evidence="2">
    <location>
        <begin position="201"/>
        <end position="533"/>
    </location>
</feature>
<gene>
    <name evidence="4" type="ORF">AMAG_05120</name>
</gene>
<feature type="compositionally biased region" description="Pro residues" evidence="2">
    <location>
        <begin position="388"/>
        <end position="409"/>
    </location>
</feature>
<feature type="compositionally biased region" description="Basic residues" evidence="2">
    <location>
        <begin position="494"/>
        <end position="503"/>
    </location>
</feature>
<evidence type="ECO:0000259" key="3">
    <source>
        <dbReference type="PROSITE" id="PS50217"/>
    </source>
</evidence>
<feature type="coiled-coil region" evidence="1">
    <location>
        <begin position="589"/>
        <end position="623"/>
    </location>
</feature>
<dbReference type="OrthoDB" id="5597562at2759"/>
<evidence type="ECO:0000313" key="4">
    <source>
        <dbReference type="EMBL" id="KNE58312.1"/>
    </source>
</evidence>
<reference evidence="4 5" key="1">
    <citation type="submission" date="2009-11" db="EMBL/GenBank/DDBJ databases">
        <title>Annotation of Allomyces macrogynus ATCC 38327.</title>
        <authorList>
            <consortium name="The Broad Institute Genome Sequencing Platform"/>
            <person name="Russ C."/>
            <person name="Cuomo C."/>
            <person name="Burger G."/>
            <person name="Gray M.W."/>
            <person name="Holland P.W.H."/>
            <person name="King N."/>
            <person name="Lang F.B.F."/>
            <person name="Roger A.J."/>
            <person name="Ruiz-Trillo I."/>
            <person name="Young S.K."/>
            <person name="Zeng Q."/>
            <person name="Gargeya S."/>
            <person name="Fitzgerald M."/>
            <person name="Haas B."/>
            <person name="Abouelleil A."/>
            <person name="Alvarado L."/>
            <person name="Arachchi H.M."/>
            <person name="Berlin A."/>
            <person name="Chapman S.B."/>
            <person name="Gearin G."/>
            <person name="Goldberg J."/>
            <person name="Griggs A."/>
            <person name="Gujja S."/>
            <person name="Hansen M."/>
            <person name="Heiman D."/>
            <person name="Howarth C."/>
            <person name="Larimer J."/>
            <person name="Lui A."/>
            <person name="MacDonald P.J.P."/>
            <person name="McCowen C."/>
            <person name="Montmayeur A."/>
            <person name="Murphy C."/>
            <person name="Neiman D."/>
            <person name="Pearson M."/>
            <person name="Priest M."/>
            <person name="Roberts A."/>
            <person name="Saif S."/>
            <person name="Shea T."/>
            <person name="Sisk P."/>
            <person name="Stolte C."/>
            <person name="Sykes S."/>
            <person name="Wortman J."/>
            <person name="Nusbaum C."/>
            <person name="Birren B."/>
        </authorList>
    </citation>
    <scope>NUCLEOTIDE SEQUENCE [LARGE SCALE GENOMIC DNA]</scope>
    <source>
        <strain evidence="4 5">ATCC 38327</strain>
    </source>
</reference>
<sequence>MEQFIHTGRDLWSGSSQESMALSCSQHSQSAGNGPLQLSQLSQPPLLPPSPSSPTCRDLELGDDDGDLDADRFGAAGLGGQEPPAIAPGMLASARNPPLGFGAKLSQIFPGPDPQLISAAAALESTAALEATSEGKMVGQNLMAPPPSLLPAAAVIGSHQGHAGVEDALFPFSALLPGHDNQALREAAVPQLVPVPRIISRSMAGGNDDDGDEEVTTRGLANATPSPAPESVMPVKTEQQVPLSRAEPTPVPVSHQDPLAELLGGRRRVETRHHGPHRTDSAHVSTAGTPPPTLARPASVTSTLASPPSSRLSTPASSDLSTLASPSPPSPSLAATARAMATASPFTTPMGPGSTPLTPPSIAPSPLWSHRRPMTTPSATSTATATASPPPSLSRPPRGPALVPAPPLLVAPNGSTTAPGSKQTIPTSTKKSRTKCKSMPQELEYPDNLIPINAPIQSKTKSKAANGAAPAPRTTTPMPPSLVPALSEQEPRRSVRAATKRRSSTPDVTGADAPAPVKRRRGAAAPLPSSARPMPAAAAALVIVKSEPATVDEDEGHNNDSSELPVDLDTLDPKESKRIRNTLSARKSRARKAAKINFLEERVNKLEEEVASRDRMIAALQEQLRAATGGNLP</sequence>
<feature type="compositionally biased region" description="Low complexity" evidence="2">
    <location>
        <begin position="312"/>
        <end position="325"/>
    </location>
</feature>
<dbReference type="InterPro" id="IPR004827">
    <property type="entry name" value="bZIP"/>
</dbReference>
<dbReference type="GO" id="GO:0003700">
    <property type="term" value="F:DNA-binding transcription factor activity"/>
    <property type="evidence" value="ECO:0007669"/>
    <property type="project" value="InterPro"/>
</dbReference>
<dbReference type="PROSITE" id="PS50217">
    <property type="entry name" value="BZIP"/>
    <property type="match status" value="1"/>
</dbReference>